<feature type="region of interest" description="Disordered" evidence="1">
    <location>
        <begin position="49"/>
        <end position="82"/>
    </location>
</feature>
<dbReference type="PATRIC" id="fig|582680.6.peg.3266"/>
<dbReference type="Proteomes" id="UP000033740">
    <property type="component" value="Unassembled WGS sequence"/>
</dbReference>
<proteinExistence type="predicted"/>
<keyword evidence="3" id="KW-0255">Endonuclease</keyword>
<dbReference type="InterPro" id="IPR029471">
    <property type="entry name" value="HNH_5"/>
</dbReference>
<feature type="compositionally biased region" description="Basic and acidic residues" evidence="1">
    <location>
        <begin position="59"/>
        <end position="68"/>
    </location>
</feature>
<evidence type="ECO:0000256" key="1">
    <source>
        <dbReference type="SAM" id="MobiDB-lite"/>
    </source>
</evidence>
<dbReference type="Pfam" id="PF14279">
    <property type="entry name" value="HNH_5"/>
    <property type="match status" value="1"/>
</dbReference>
<dbReference type="Gene3D" id="1.10.30.50">
    <property type="match status" value="1"/>
</dbReference>
<protein>
    <submittedName>
        <fullName evidence="3">HNH endonuclease</fullName>
    </submittedName>
</protein>
<sequence>MTTATKKLPPTTDPRCGTTAGYTAHRRRGESACVPCTVANRKAAREAMRRRRATLAGREANREANREASRRRRATPAGREAHLAAHRATYARLRARTEAEADADFLRLRGQTRPCAGCGELLPADAFSRDWTALDGRQRRCARNGCRKRHRKLKRDKKLAAHWTAQGIDPKVCIYCLTNPAEDLEHVMPKALGGSDDFSNLAPSCSTCNRGPGGKHDVHPITWLAITYPHRVDHIIELFPHIKETA</sequence>
<keyword evidence="3" id="KW-0378">Hydrolase</keyword>
<gene>
    <name evidence="3" type="ORF">RS86_03185</name>
</gene>
<name>A0A0F0LGW2_9MICO</name>
<organism evidence="3 4">
    <name type="scientific">Microbacterium azadirachtae</name>
    <dbReference type="NCBI Taxonomy" id="582680"/>
    <lineage>
        <taxon>Bacteria</taxon>
        <taxon>Bacillati</taxon>
        <taxon>Actinomycetota</taxon>
        <taxon>Actinomycetes</taxon>
        <taxon>Micrococcales</taxon>
        <taxon>Microbacteriaceae</taxon>
        <taxon>Microbacterium</taxon>
    </lineage>
</organism>
<accession>A0A0F0LGW2</accession>
<dbReference type="SMART" id="SM00507">
    <property type="entry name" value="HNHc"/>
    <property type="match status" value="1"/>
</dbReference>
<dbReference type="GO" id="GO:0004519">
    <property type="term" value="F:endonuclease activity"/>
    <property type="evidence" value="ECO:0007669"/>
    <property type="project" value="UniProtKB-KW"/>
</dbReference>
<feature type="region of interest" description="Disordered" evidence="1">
    <location>
        <begin position="1"/>
        <end position="21"/>
    </location>
</feature>
<keyword evidence="3" id="KW-0540">Nuclease</keyword>
<evidence type="ECO:0000259" key="2">
    <source>
        <dbReference type="SMART" id="SM00507"/>
    </source>
</evidence>
<dbReference type="AlphaFoldDB" id="A0A0F0LGW2"/>
<dbReference type="InterPro" id="IPR003615">
    <property type="entry name" value="HNH_nuc"/>
</dbReference>
<dbReference type="EMBL" id="JYIX01000038">
    <property type="protein sequence ID" value="KJL31904.1"/>
    <property type="molecule type" value="Genomic_DNA"/>
</dbReference>
<reference evidence="3 4" key="1">
    <citation type="submission" date="2015-02" db="EMBL/GenBank/DDBJ databases">
        <title>Draft genome sequences of ten Microbacterium spp. with emphasis on heavy metal contaminated environments.</title>
        <authorList>
            <person name="Corretto E."/>
        </authorList>
    </citation>
    <scope>NUCLEOTIDE SEQUENCE [LARGE SCALE GENOMIC DNA]</scope>
    <source>
        <strain evidence="3 4">ARN176</strain>
    </source>
</reference>
<feature type="domain" description="HNH nuclease" evidence="2">
    <location>
        <begin position="161"/>
        <end position="210"/>
    </location>
</feature>
<comment type="caution">
    <text evidence="3">The sequence shown here is derived from an EMBL/GenBank/DDBJ whole genome shotgun (WGS) entry which is preliminary data.</text>
</comment>
<evidence type="ECO:0000313" key="3">
    <source>
        <dbReference type="EMBL" id="KJL31904.1"/>
    </source>
</evidence>
<keyword evidence="4" id="KW-1185">Reference proteome</keyword>
<evidence type="ECO:0000313" key="4">
    <source>
        <dbReference type="Proteomes" id="UP000033740"/>
    </source>
</evidence>
<dbReference type="CDD" id="cd00085">
    <property type="entry name" value="HNHc"/>
    <property type="match status" value="1"/>
</dbReference>
<dbReference type="STRING" id="582680.RS86_03185"/>